<organism evidence="9 10">
    <name type="scientific">Altererythrobacter litoralis</name>
    <dbReference type="NCBI Taxonomy" id="3113904"/>
    <lineage>
        <taxon>Bacteria</taxon>
        <taxon>Pseudomonadati</taxon>
        <taxon>Pseudomonadota</taxon>
        <taxon>Alphaproteobacteria</taxon>
        <taxon>Sphingomonadales</taxon>
        <taxon>Erythrobacteraceae</taxon>
        <taxon>Altererythrobacter</taxon>
    </lineage>
</organism>
<comment type="pathway">
    <text evidence="1 7 8">Carbohydrate degradation; glycolysis; D-glyceraldehyde 3-phosphate and glycerone phosphate from D-glucose: step 2/4.</text>
</comment>
<evidence type="ECO:0000256" key="4">
    <source>
        <dbReference type="ARBA" id="ARBA00023152"/>
    </source>
</evidence>
<comment type="catalytic activity">
    <reaction evidence="6 7 8">
        <text>alpha-D-glucose 6-phosphate = beta-D-fructose 6-phosphate</text>
        <dbReference type="Rhea" id="RHEA:11816"/>
        <dbReference type="ChEBI" id="CHEBI:57634"/>
        <dbReference type="ChEBI" id="CHEBI:58225"/>
        <dbReference type="EC" id="5.3.1.9"/>
    </reaction>
</comment>
<dbReference type="PROSITE" id="PS00174">
    <property type="entry name" value="P_GLUCOSE_ISOMERASE_2"/>
    <property type="match status" value="1"/>
</dbReference>
<feature type="active site" description="Proton donor" evidence="7">
    <location>
        <position position="341"/>
    </location>
</feature>
<evidence type="ECO:0000256" key="1">
    <source>
        <dbReference type="ARBA" id="ARBA00004926"/>
    </source>
</evidence>
<dbReference type="EC" id="5.3.1.9" evidence="7"/>
<keyword evidence="5 7" id="KW-0413">Isomerase</keyword>
<dbReference type="Pfam" id="PF00342">
    <property type="entry name" value="PGI"/>
    <property type="match status" value="1"/>
</dbReference>
<dbReference type="Gene3D" id="1.10.1390.10">
    <property type="match status" value="1"/>
</dbReference>
<dbReference type="InterPro" id="IPR023096">
    <property type="entry name" value="G6P_Isomerase_C"/>
</dbReference>
<evidence type="ECO:0000313" key="9">
    <source>
        <dbReference type="EMBL" id="MEE1878200.1"/>
    </source>
</evidence>
<evidence type="ECO:0000256" key="5">
    <source>
        <dbReference type="ARBA" id="ARBA00023235"/>
    </source>
</evidence>
<dbReference type="RefSeq" id="WP_354145307.1">
    <property type="nucleotide sequence ID" value="NZ_JAZDQV010000011.1"/>
</dbReference>
<dbReference type="EMBL" id="JAZDQV010000011">
    <property type="protein sequence ID" value="MEE1878200.1"/>
    <property type="molecule type" value="Genomic_DNA"/>
</dbReference>
<sequence>MSDQIATAWNRLKALPQRSLQELFAADGARVAALSGRIEWPGEGGETGILFDWSKTHLDNELLAAFEDLAQACDFAGHRAKLLGGEIVNVTEGRAATHPAMRGVGDAADVEEGEALLARMGMLVEAIHGGEFGEINHLIHIGIGGSALGPALAVDALTRDLALVDVHVVSNIDGVALEEAFAACNPATTMIAVASKTFTTIETMTNAASALKWLAENGVSDPSGRVVALTASPEKAVEWGVDETRVLPFPESVGGRYSLWSSIGFPVALAVGMEDFVAMLAGARAVDEHFRDNDGAANLCLRAALADQYYARLRGCQTRACFAYDERLGLLPDYLQQLEMESNGKRVKADGSPVAGPTAPITWGGVGTDAQHAVFQLLHQGTHLVPVDFIASIAPGDGLDPAHHAILLTNCFAQGAALMAGGNMAKDGKDPARAFPGDRPSATMLCDDLDAATLGALIAFHEHRTFANAVLMQINPFDQFGVELGKKMAKDIEAGGGDFDPSTQGLLARAGLA</sequence>
<comment type="similarity">
    <text evidence="2 7 8">Belongs to the GPI family.</text>
</comment>
<dbReference type="PROSITE" id="PS51463">
    <property type="entry name" value="P_GLUCOSE_ISOMERASE_3"/>
    <property type="match status" value="1"/>
</dbReference>
<dbReference type="PANTHER" id="PTHR11469:SF1">
    <property type="entry name" value="GLUCOSE-6-PHOSPHATE ISOMERASE"/>
    <property type="match status" value="1"/>
</dbReference>
<dbReference type="Proteomes" id="UP001343492">
    <property type="component" value="Unassembled WGS sequence"/>
</dbReference>
<accession>A0ABU7GHE6</accession>
<protein>
    <recommendedName>
        <fullName evidence="7">Glucose-6-phosphate isomerase</fullName>
        <shortName evidence="7">GPI</shortName>
        <ecNumber evidence="7">5.3.1.9</ecNumber>
    </recommendedName>
    <alternativeName>
        <fullName evidence="7">Phosphoglucose isomerase</fullName>
        <shortName evidence="7">PGI</shortName>
    </alternativeName>
    <alternativeName>
        <fullName evidence="7">Phosphohexose isomerase</fullName>
        <shortName evidence="7">PHI</shortName>
    </alternativeName>
</protein>
<dbReference type="CDD" id="cd05016">
    <property type="entry name" value="SIS_PGI_2"/>
    <property type="match status" value="1"/>
</dbReference>
<dbReference type="InterPro" id="IPR001672">
    <property type="entry name" value="G6P_Isomerase"/>
</dbReference>
<feature type="active site" evidence="7">
    <location>
        <position position="372"/>
    </location>
</feature>
<dbReference type="GO" id="GO:0004347">
    <property type="term" value="F:glucose-6-phosphate isomerase activity"/>
    <property type="evidence" value="ECO:0007669"/>
    <property type="project" value="UniProtKB-EC"/>
</dbReference>
<dbReference type="Gene3D" id="3.40.50.10490">
    <property type="entry name" value="Glucose-6-phosphate isomerase like protein, domain 1"/>
    <property type="match status" value="2"/>
</dbReference>
<comment type="caution">
    <text evidence="9">The sequence shown here is derived from an EMBL/GenBank/DDBJ whole genome shotgun (WGS) entry which is preliminary data.</text>
</comment>
<dbReference type="InterPro" id="IPR018189">
    <property type="entry name" value="Phosphoglucose_isomerase_CS"/>
</dbReference>
<dbReference type="HAMAP" id="MF_00473">
    <property type="entry name" value="G6P_isomerase"/>
    <property type="match status" value="1"/>
</dbReference>
<proteinExistence type="inferred from homology"/>
<dbReference type="PRINTS" id="PR00662">
    <property type="entry name" value="G6PISOMERASE"/>
</dbReference>
<evidence type="ECO:0000256" key="3">
    <source>
        <dbReference type="ARBA" id="ARBA00022432"/>
    </source>
</evidence>
<reference evidence="9 10" key="1">
    <citation type="submission" date="2024-01" db="EMBL/GenBank/DDBJ databases">
        <title>The genome sequence of Erythrobacteraceae sp. strain 1XM1-14.</title>
        <authorList>
            <person name="Liu Y."/>
        </authorList>
    </citation>
    <scope>NUCLEOTIDE SEQUENCE [LARGE SCALE GENOMIC DNA]</scope>
    <source>
        <strain evidence="9 10">1XM1-14</strain>
    </source>
</reference>
<keyword evidence="10" id="KW-1185">Reference proteome</keyword>
<evidence type="ECO:0000313" key="10">
    <source>
        <dbReference type="Proteomes" id="UP001343492"/>
    </source>
</evidence>
<dbReference type="PROSITE" id="PS00765">
    <property type="entry name" value="P_GLUCOSE_ISOMERASE_1"/>
    <property type="match status" value="1"/>
</dbReference>
<evidence type="ECO:0000256" key="6">
    <source>
        <dbReference type="ARBA" id="ARBA00029321"/>
    </source>
</evidence>
<dbReference type="NCBIfam" id="NF001211">
    <property type="entry name" value="PRK00179.1"/>
    <property type="match status" value="1"/>
</dbReference>
<comment type="function">
    <text evidence="7">Catalyzes the reversible isomerization of glucose-6-phosphate to fructose-6-phosphate.</text>
</comment>
<evidence type="ECO:0000256" key="7">
    <source>
        <dbReference type="HAMAP-Rule" id="MF_00473"/>
    </source>
</evidence>
<dbReference type="PANTHER" id="PTHR11469">
    <property type="entry name" value="GLUCOSE-6-PHOSPHATE ISOMERASE"/>
    <property type="match status" value="1"/>
</dbReference>
<comment type="pathway">
    <text evidence="7">Carbohydrate biosynthesis; gluconeogenesis.</text>
</comment>
<keyword evidence="7" id="KW-0963">Cytoplasm</keyword>
<dbReference type="CDD" id="cd05015">
    <property type="entry name" value="SIS_PGI_1"/>
    <property type="match status" value="1"/>
</dbReference>
<dbReference type="InterPro" id="IPR035476">
    <property type="entry name" value="SIS_PGI_1"/>
</dbReference>
<keyword evidence="3 7" id="KW-0312">Gluconeogenesis</keyword>
<dbReference type="InterPro" id="IPR035482">
    <property type="entry name" value="SIS_PGI_2"/>
</dbReference>
<dbReference type="SUPFAM" id="SSF53697">
    <property type="entry name" value="SIS domain"/>
    <property type="match status" value="1"/>
</dbReference>
<evidence type="ECO:0000256" key="2">
    <source>
        <dbReference type="ARBA" id="ARBA00006604"/>
    </source>
</evidence>
<comment type="subcellular location">
    <subcellularLocation>
        <location evidence="7">Cytoplasm</location>
    </subcellularLocation>
</comment>
<gene>
    <name evidence="7 9" type="primary">pgi</name>
    <name evidence="9" type="ORF">VRS74_10950</name>
</gene>
<keyword evidence="4 7" id="KW-0324">Glycolysis</keyword>
<feature type="active site" evidence="7">
    <location>
        <position position="486"/>
    </location>
</feature>
<evidence type="ECO:0000256" key="8">
    <source>
        <dbReference type="RuleBase" id="RU000612"/>
    </source>
</evidence>
<dbReference type="InterPro" id="IPR046348">
    <property type="entry name" value="SIS_dom_sf"/>
</dbReference>
<name>A0ABU7GHE6_9SPHN</name>